<dbReference type="Proteomes" id="UP000801492">
    <property type="component" value="Unassembled WGS sequence"/>
</dbReference>
<name>A0A8K0CKY7_IGNLU</name>
<evidence type="ECO:0000313" key="2">
    <source>
        <dbReference type="EMBL" id="KAF2887147.1"/>
    </source>
</evidence>
<dbReference type="AlphaFoldDB" id="A0A8K0CKY7"/>
<evidence type="ECO:0000259" key="1">
    <source>
        <dbReference type="Pfam" id="PF13843"/>
    </source>
</evidence>
<dbReference type="Pfam" id="PF13843">
    <property type="entry name" value="DDE_Tnp_1_7"/>
    <property type="match status" value="1"/>
</dbReference>
<feature type="domain" description="PiggyBac transposable element-derived protein" evidence="1">
    <location>
        <begin position="1"/>
        <end position="92"/>
    </location>
</feature>
<dbReference type="InterPro" id="IPR029526">
    <property type="entry name" value="PGBD"/>
</dbReference>
<proteinExistence type="predicted"/>
<reference evidence="2" key="1">
    <citation type="submission" date="2019-08" db="EMBL/GenBank/DDBJ databases">
        <title>The genome of the North American firefly Photinus pyralis.</title>
        <authorList>
            <consortium name="Photinus pyralis genome working group"/>
            <person name="Fallon T.R."/>
            <person name="Sander Lower S.E."/>
            <person name="Weng J.-K."/>
        </authorList>
    </citation>
    <scope>NUCLEOTIDE SEQUENCE</scope>
    <source>
        <strain evidence="2">TRF0915ILg1</strain>
        <tissue evidence="2">Whole body</tissue>
    </source>
</reference>
<keyword evidence="3" id="KW-1185">Reference proteome</keyword>
<dbReference type="PANTHER" id="PTHR47272">
    <property type="entry name" value="DDE_TNP_1_7 DOMAIN-CONTAINING PROTEIN"/>
    <property type="match status" value="1"/>
</dbReference>
<sequence length="133" mass="15582">QQFEKITSWFHFNNNTNQKAPEKPGFDTLYKIRPIIEFLQNRFITVEESLAIGEQICATKAKYLLDSKLTLEANMKKMPRGTSLEYTVTVDSVDISNIAWKDHKIVNLVTSFVEQEPQITVRRYDRKLKTNHF</sequence>
<accession>A0A8K0CKY7</accession>
<protein>
    <recommendedName>
        <fullName evidence="1">PiggyBac transposable element-derived protein domain-containing protein</fullName>
    </recommendedName>
</protein>
<evidence type="ECO:0000313" key="3">
    <source>
        <dbReference type="Proteomes" id="UP000801492"/>
    </source>
</evidence>
<gene>
    <name evidence="2" type="ORF">ILUMI_19026</name>
</gene>
<organism evidence="2 3">
    <name type="scientific">Ignelater luminosus</name>
    <name type="common">Cucubano</name>
    <name type="synonym">Pyrophorus luminosus</name>
    <dbReference type="NCBI Taxonomy" id="2038154"/>
    <lineage>
        <taxon>Eukaryota</taxon>
        <taxon>Metazoa</taxon>
        <taxon>Ecdysozoa</taxon>
        <taxon>Arthropoda</taxon>
        <taxon>Hexapoda</taxon>
        <taxon>Insecta</taxon>
        <taxon>Pterygota</taxon>
        <taxon>Neoptera</taxon>
        <taxon>Endopterygota</taxon>
        <taxon>Coleoptera</taxon>
        <taxon>Polyphaga</taxon>
        <taxon>Elateriformia</taxon>
        <taxon>Elateroidea</taxon>
        <taxon>Elateridae</taxon>
        <taxon>Agrypninae</taxon>
        <taxon>Pyrophorini</taxon>
        <taxon>Ignelater</taxon>
    </lineage>
</organism>
<dbReference type="EMBL" id="VTPC01084919">
    <property type="protein sequence ID" value="KAF2887147.1"/>
    <property type="molecule type" value="Genomic_DNA"/>
</dbReference>
<dbReference type="OrthoDB" id="6778867at2759"/>
<comment type="caution">
    <text evidence="2">The sequence shown here is derived from an EMBL/GenBank/DDBJ whole genome shotgun (WGS) entry which is preliminary data.</text>
</comment>
<feature type="non-terminal residue" evidence="2">
    <location>
        <position position="133"/>
    </location>
</feature>